<gene>
    <name evidence="1" type="ORF">ACFSUL_00560</name>
</gene>
<dbReference type="EMBL" id="JBHUMF010000001">
    <property type="protein sequence ID" value="MFD2679234.1"/>
    <property type="molecule type" value="Genomic_DNA"/>
</dbReference>
<protein>
    <recommendedName>
        <fullName evidence="3">DUF86 domain-containing protein</fullName>
    </recommendedName>
</protein>
<name>A0ABW5RM38_9BACI</name>
<evidence type="ECO:0000313" key="1">
    <source>
        <dbReference type="EMBL" id="MFD2679234.1"/>
    </source>
</evidence>
<evidence type="ECO:0000313" key="2">
    <source>
        <dbReference type="Proteomes" id="UP001597506"/>
    </source>
</evidence>
<sequence length="94" mass="10952">MERTMYDVQTLREIRKRADEISYYCMGKNRLQNPQNIIVALDQVCRALAMFAETEIQKVKNENISYDPQSYIKGRLGIAYRTIHQDPQGDSHTA</sequence>
<dbReference type="Proteomes" id="UP001597506">
    <property type="component" value="Unassembled WGS sequence"/>
</dbReference>
<organism evidence="1 2">
    <name type="scientific">Bacillus seohaeanensis</name>
    <dbReference type="NCBI Taxonomy" id="284580"/>
    <lineage>
        <taxon>Bacteria</taxon>
        <taxon>Bacillati</taxon>
        <taxon>Bacillota</taxon>
        <taxon>Bacilli</taxon>
        <taxon>Bacillales</taxon>
        <taxon>Bacillaceae</taxon>
        <taxon>Bacillus</taxon>
    </lineage>
</organism>
<comment type="caution">
    <text evidence="1">The sequence shown here is derived from an EMBL/GenBank/DDBJ whole genome shotgun (WGS) entry which is preliminary data.</text>
</comment>
<dbReference type="RefSeq" id="WP_377931697.1">
    <property type="nucleotide sequence ID" value="NZ_JBHUMF010000001.1"/>
</dbReference>
<evidence type="ECO:0008006" key="3">
    <source>
        <dbReference type="Google" id="ProtNLM"/>
    </source>
</evidence>
<reference evidence="2" key="1">
    <citation type="journal article" date="2019" name="Int. J. Syst. Evol. Microbiol.">
        <title>The Global Catalogue of Microorganisms (GCM) 10K type strain sequencing project: providing services to taxonomists for standard genome sequencing and annotation.</title>
        <authorList>
            <consortium name="The Broad Institute Genomics Platform"/>
            <consortium name="The Broad Institute Genome Sequencing Center for Infectious Disease"/>
            <person name="Wu L."/>
            <person name="Ma J."/>
        </authorList>
    </citation>
    <scope>NUCLEOTIDE SEQUENCE [LARGE SCALE GENOMIC DNA]</scope>
    <source>
        <strain evidence="2">KCTC 3913</strain>
    </source>
</reference>
<proteinExistence type="predicted"/>
<accession>A0ABW5RM38</accession>
<keyword evidence="2" id="KW-1185">Reference proteome</keyword>